<evidence type="ECO:0000256" key="5">
    <source>
        <dbReference type="ARBA" id="ARBA00022692"/>
    </source>
</evidence>
<dbReference type="InterPro" id="IPR000067">
    <property type="entry name" value="FlgMring_FliF"/>
</dbReference>
<dbReference type="GO" id="GO:0071973">
    <property type="term" value="P:bacterial-type flagellum-dependent cell motility"/>
    <property type="evidence" value="ECO:0007669"/>
    <property type="project" value="InterPro"/>
</dbReference>
<evidence type="ECO:0000256" key="4">
    <source>
        <dbReference type="ARBA" id="ARBA00022475"/>
    </source>
</evidence>
<keyword evidence="15" id="KW-1185">Reference proteome</keyword>
<comment type="caution">
    <text evidence="14">The sequence shown here is derived from an EMBL/GenBank/DDBJ whole genome shotgun (WGS) entry which is preliminary data.</text>
</comment>
<keyword evidence="14" id="KW-0966">Cell projection</keyword>
<name>A0A7Y7M0Z3_9MICC</name>
<dbReference type="GO" id="GO:0005886">
    <property type="term" value="C:plasma membrane"/>
    <property type="evidence" value="ECO:0007669"/>
    <property type="project" value="UniProtKB-SubCell"/>
</dbReference>
<dbReference type="InterPro" id="IPR006182">
    <property type="entry name" value="FliF_N_dom"/>
</dbReference>
<protein>
    <recommendedName>
        <fullName evidence="9">Flagellar M-ring protein</fullName>
    </recommendedName>
</protein>
<dbReference type="PANTHER" id="PTHR30046:SF0">
    <property type="entry name" value="FLAGELLAR M-RING PROTEIN"/>
    <property type="match status" value="1"/>
</dbReference>
<dbReference type="NCBIfam" id="TIGR00206">
    <property type="entry name" value="fliF"/>
    <property type="match status" value="1"/>
</dbReference>
<dbReference type="RefSeq" id="WP_176635955.1">
    <property type="nucleotide sequence ID" value="NZ_JAAMFM010000027.1"/>
</dbReference>
<dbReference type="GO" id="GO:0009431">
    <property type="term" value="C:bacterial-type flagellum basal body, MS ring"/>
    <property type="evidence" value="ECO:0007669"/>
    <property type="project" value="InterPro"/>
</dbReference>
<dbReference type="InterPro" id="IPR013556">
    <property type="entry name" value="Flag_M-ring_C"/>
</dbReference>
<comment type="function">
    <text evidence="9">The M ring may be actively involved in energy transduction.</text>
</comment>
<evidence type="ECO:0000256" key="6">
    <source>
        <dbReference type="ARBA" id="ARBA00022989"/>
    </source>
</evidence>
<evidence type="ECO:0000313" key="14">
    <source>
        <dbReference type="EMBL" id="NVM96233.1"/>
    </source>
</evidence>
<feature type="compositionally biased region" description="Polar residues" evidence="10">
    <location>
        <begin position="316"/>
        <end position="344"/>
    </location>
</feature>
<dbReference type="AlphaFoldDB" id="A0A7Y7M0Z3"/>
<keyword evidence="14" id="KW-0282">Flagellum</keyword>
<feature type="region of interest" description="Disordered" evidence="10">
    <location>
        <begin position="273"/>
        <end position="344"/>
    </location>
</feature>
<evidence type="ECO:0000256" key="3">
    <source>
        <dbReference type="ARBA" id="ARBA00007971"/>
    </source>
</evidence>
<keyword evidence="14" id="KW-0969">Cilium</keyword>
<dbReference type="PIRSF" id="PIRSF004862">
    <property type="entry name" value="FliF"/>
    <property type="match status" value="1"/>
</dbReference>
<feature type="domain" description="Flagellar M-ring N-terminal" evidence="12">
    <location>
        <begin position="46"/>
        <end position="220"/>
    </location>
</feature>
<feature type="transmembrane region" description="Helical" evidence="11">
    <location>
        <begin position="427"/>
        <end position="445"/>
    </location>
</feature>
<dbReference type="Proteomes" id="UP000543556">
    <property type="component" value="Unassembled WGS sequence"/>
</dbReference>
<dbReference type="PANTHER" id="PTHR30046">
    <property type="entry name" value="FLAGELLAR M-RING PROTEIN"/>
    <property type="match status" value="1"/>
</dbReference>
<evidence type="ECO:0000256" key="2">
    <source>
        <dbReference type="ARBA" id="ARBA00004651"/>
    </source>
</evidence>
<dbReference type="InterPro" id="IPR045851">
    <property type="entry name" value="AMP-bd_C_sf"/>
</dbReference>
<reference evidence="14 15" key="1">
    <citation type="submission" date="2020-02" db="EMBL/GenBank/DDBJ databases">
        <title>Genome sequence of strain AETb3-4.</title>
        <authorList>
            <person name="Gao J."/>
            <person name="Zhang X."/>
        </authorList>
    </citation>
    <scope>NUCLEOTIDE SEQUENCE [LARGE SCALE GENOMIC DNA]</scope>
    <source>
        <strain evidence="14 15">AETb3-4</strain>
    </source>
</reference>
<dbReference type="PRINTS" id="PR01009">
    <property type="entry name" value="FLGMRINGFLIF"/>
</dbReference>
<evidence type="ECO:0000256" key="9">
    <source>
        <dbReference type="PIRNR" id="PIRNR004862"/>
    </source>
</evidence>
<dbReference type="EMBL" id="JAAMFM010000027">
    <property type="protein sequence ID" value="NVM96233.1"/>
    <property type="molecule type" value="Genomic_DNA"/>
</dbReference>
<evidence type="ECO:0000256" key="11">
    <source>
        <dbReference type="SAM" id="Phobius"/>
    </source>
</evidence>
<comment type="subcellular location">
    <subcellularLocation>
        <location evidence="1 9">Bacterial flagellum basal body</location>
    </subcellularLocation>
    <subcellularLocation>
        <location evidence="2">Cell membrane</location>
        <topology evidence="2">Multi-pass membrane protein</topology>
    </subcellularLocation>
</comment>
<keyword evidence="6 11" id="KW-1133">Transmembrane helix</keyword>
<evidence type="ECO:0000256" key="10">
    <source>
        <dbReference type="SAM" id="MobiDB-lite"/>
    </source>
</evidence>
<dbReference type="GO" id="GO:0003774">
    <property type="term" value="F:cytoskeletal motor activity"/>
    <property type="evidence" value="ECO:0007669"/>
    <property type="project" value="InterPro"/>
</dbReference>
<keyword evidence="8 9" id="KW-0975">Bacterial flagellum</keyword>
<evidence type="ECO:0000256" key="8">
    <source>
        <dbReference type="ARBA" id="ARBA00023143"/>
    </source>
</evidence>
<accession>A0A7Y7M0Z3</accession>
<feature type="transmembrane region" description="Helical" evidence="11">
    <location>
        <begin position="26"/>
        <end position="45"/>
    </location>
</feature>
<keyword evidence="4" id="KW-1003">Cell membrane</keyword>
<feature type="domain" description="Flagellar M-ring C-terminal" evidence="13">
    <location>
        <begin position="249"/>
        <end position="396"/>
    </location>
</feature>
<keyword evidence="5 11" id="KW-0812">Transmembrane</keyword>
<evidence type="ECO:0000259" key="13">
    <source>
        <dbReference type="Pfam" id="PF08345"/>
    </source>
</evidence>
<dbReference type="Pfam" id="PF01514">
    <property type="entry name" value="YscJ_FliF"/>
    <property type="match status" value="1"/>
</dbReference>
<organism evidence="14 15">
    <name type="scientific">Arthrobacter wenxiniae</name>
    <dbReference type="NCBI Taxonomy" id="2713570"/>
    <lineage>
        <taxon>Bacteria</taxon>
        <taxon>Bacillati</taxon>
        <taxon>Actinomycetota</taxon>
        <taxon>Actinomycetes</taxon>
        <taxon>Micrococcales</taxon>
        <taxon>Micrococcaceae</taxon>
        <taxon>Arthrobacter</taxon>
    </lineage>
</organism>
<gene>
    <name evidence="14" type="primary">fliF</name>
    <name evidence="14" type="ORF">G6034_15235</name>
</gene>
<dbReference type="InterPro" id="IPR043427">
    <property type="entry name" value="YscJ/FliF"/>
</dbReference>
<comment type="similarity">
    <text evidence="3 9">Belongs to the FliF family.</text>
</comment>
<evidence type="ECO:0000256" key="7">
    <source>
        <dbReference type="ARBA" id="ARBA00023136"/>
    </source>
</evidence>
<evidence type="ECO:0000313" key="15">
    <source>
        <dbReference type="Proteomes" id="UP000543556"/>
    </source>
</evidence>
<evidence type="ECO:0000256" key="1">
    <source>
        <dbReference type="ARBA" id="ARBA00004117"/>
    </source>
</evidence>
<keyword evidence="7 11" id="KW-0472">Membrane</keyword>
<dbReference type="Pfam" id="PF08345">
    <property type="entry name" value="YscJ_FliF_C"/>
    <property type="match status" value="1"/>
</dbReference>
<sequence length="530" mass="53782">MPPVLSQAMARASGTLKGFTTAQRTLAVIGIAVLVLGAVALGTWLTKPTYSPLFSGVAAADASAIVAQLKTDNVPYQLTNGGTTILVPDAKVYDERLKAAGAGLPAATTAGYSLLDTMGVTSSEFQQNVTYKRAMEGELAKTVMAMNGVQMASVKLAIPESTVFSSTKADPTASVFVESSGSGQLSPDQVDAVVHLVSSSVEGLTPANVSVVDAKGNVLSAAGTALGGGADKQATEYERRTTSAVQAMLDRVLGPGNSTVSLTAAMDKSSSEVVKESFASPTGAPALNESSSTNKSNGGAGTGAGVLGPDNIAVPSGQSSAGTNESTTTTKNNAVDKTTANTSIPAGTLQRQSLAVAVDTNAAKKVDAATLTDMVAAAAGIDRTRGDVVSLKVVPFSTAQADAAKAALDAATAEANSAATAKTVQNLLIAAGALLLLLLALVLYARKNRRQVRRLVDLGERKDELGQLDPLVTVSPQTSALPAIPEPVLLPISEPSESSTKRKSLNALAAKDPEGTAALLRSFMDEKAGV</sequence>
<dbReference type="Gene3D" id="3.30.300.30">
    <property type="match status" value="1"/>
</dbReference>
<evidence type="ECO:0000259" key="12">
    <source>
        <dbReference type="Pfam" id="PF01514"/>
    </source>
</evidence>
<proteinExistence type="inferred from homology"/>